<reference evidence="2" key="1">
    <citation type="submission" date="2021-02" db="EMBL/GenBank/DDBJ databases">
        <authorList>
            <person name="Dougan E. K."/>
            <person name="Rhodes N."/>
            <person name="Thang M."/>
            <person name="Chan C."/>
        </authorList>
    </citation>
    <scope>NUCLEOTIDE SEQUENCE</scope>
</reference>
<feature type="transmembrane region" description="Helical" evidence="1">
    <location>
        <begin position="149"/>
        <end position="169"/>
    </location>
</feature>
<organism evidence="2 3">
    <name type="scientific">Polarella glacialis</name>
    <name type="common">Dinoflagellate</name>
    <dbReference type="NCBI Taxonomy" id="89957"/>
    <lineage>
        <taxon>Eukaryota</taxon>
        <taxon>Sar</taxon>
        <taxon>Alveolata</taxon>
        <taxon>Dinophyceae</taxon>
        <taxon>Suessiales</taxon>
        <taxon>Suessiaceae</taxon>
        <taxon>Polarella</taxon>
    </lineage>
</organism>
<feature type="transmembrane region" description="Helical" evidence="1">
    <location>
        <begin position="120"/>
        <end position="143"/>
    </location>
</feature>
<evidence type="ECO:0000313" key="2">
    <source>
        <dbReference type="EMBL" id="CAE8629956.1"/>
    </source>
</evidence>
<dbReference type="Proteomes" id="UP000654075">
    <property type="component" value="Unassembled WGS sequence"/>
</dbReference>
<dbReference type="InterPro" id="IPR038350">
    <property type="entry name" value="Orai_sf"/>
</dbReference>
<evidence type="ECO:0000313" key="3">
    <source>
        <dbReference type="Proteomes" id="UP000654075"/>
    </source>
</evidence>
<proteinExistence type="predicted"/>
<dbReference type="EMBL" id="CAJNNV010029749">
    <property type="protein sequence ID" value="CAE8629956.1"/>
    <property type="molecule type" value="Genomic_DNA"/>
</dbReference>
<dbReference type="AlphaFoldDB" id="A0A813GXF4"/>
<keyword evidence="3" id="KW-1185">Reference proteome</keyword>
<dbReference type="OMA" id="FEDWIAI"/>
<gene>
    <name evidence="2" type="ORF">PGLA1383_LOCUS46356</name>
</gene>
<protein>
    <submittedName>
        <fullName evidence="2">Uncharacterized protein</fullName>
    </submittedName>
</protein>
<sequence>MLQLQKNKLVTDVAEGQVEIRQMEIDWYCDNYSQMTGQAAMLAGFAFSYLTAEIPEGPREPPLLLEFAYFFCVCLAIGLQLGVIIISSYLSVWAPSLSLRGKRGTADLHKACDALRDYQLLVFGCFISGWVIYFFAAILQVWIFYSSQVAFIVTIPLGCFILAIVWYSVDLTRNLHLRDDEVVSGKVEHFQPYEFVADIDEGLHGNRAAGAGGSTEPYCPIHKEALSDFRPKLASAR</sequence>
<name>A0A813GXF4_POLGL</name>
<feature type="transmembrane region" description="Helical" evidence="1">
    <location>
        <begin position="67"/>
        <end position="93"/>
    </location>
</feature>
<keyword evidence="1" id="KW-0812">Transmembrane</keyword>
<evidence type="ECO:0000256" key="1">
    <source>
        <dbReference type="SAM" id="Phobius"/>
    </source>
</evidence>
<keyword evidence="1" id="KW-0472">Membrane</keyword>
<comment type="caution">
    <text evidence="2">The sequence shown here is derived from an EMBL/GenBank/DDBJ whole genome shotgun (WGS) entry which is preliminary data.</text>
</comment>
<accession>A0A813GXF4</accession>
<dbReference type="Gene3D" id="1.20.140.140">
    <property type="entry name" value="Calcium release-activated calcium channel protein Orai"/>
    <property type="match status" value="1"/>
</dbReference>
<dbReference type="OrthoDB" id="448407at2759"/>
<keyword evidence="1" id="KW-1133">Transmembrane helix</keyword>